<sequence>MADSQLEQPTNGGDHASNGQPIQQQTKPPRVNDHNAMFLRAARAGQLEQVLDFLKNGVDINTSNSNGLNALHLASKEGHNDVVRELIRRGATVDAATRKGNTALHIASLAGQDIIVTILVENGANVNAQSLNGFTPLYMSAQENHETVVRYLLAHGANQALATEDGFTPLAVALQQGHDRIVALLLENDNNSKIKLPALHIAAKKDDTRAATLLLQHLRKCASSRVRSSYSTAASQNRGRYFSCLCEKTVLGKGPPDLEKDSKMTFENGEINEQNPNVTSKSGFTPLHIAAHYGNESIAELLLEKGANVNFQARHNISPLHVASKWGRVNLASLLLARGAIIDCRTRDLLTPLHCAARSDMIKWWTCCWTRELLSVPKQRYERLAPLHMAAQGDHVDCARILLYHRAGVDEVTVDYLTAFMNADQMLVLLTDLLHSILLARRTVSKWWSFCSNTMHQ</sequence>
<dbReference type="AlphaFoldDB" id="A0A915EPT8"/>
<feature type="repeat" description="ANK" evidence="3">
    <location>
        <begin position="382"/>
        <end position="414"/>
    </location>
</feature>
<dbReference type="SUPFAM" id="SSF48403">
    <property type="entry name" value="Ankyrin repeat"/>
    <property type="match status" value="2"/>
</dbReference>
<dbReference type="GO" id="GO:0005737">
    <property type="term" value="C:cytoplasm"/>
    <property type="evidence" value="ECO:0007669"/>
    <property type="project" value="TreeGrafter"/>
</dbReference>
<dbReference type="InterPro" id="IPR002110">
    <property type="entry name" value="Ankyrin_rpt"/>
</dbReference>
<organism evidence="5 6">
    <name type="scientific">Ditylenchus dipsaci</name>
    <dbReference type="NCBI Taxonomy" id="166011"/>
    <lineage>
        <taxon>Eukaryota</taxon>
        <taxon>Metazoa</taxon>
        <taxon>Ecdysozoa</taxon>
        <taxon>Nematoda</taxon>
        <taxon>Chromadorea</taxon>
        <taxon>Rhabditida</taxon>
        <taxon>Tylenchina</taxon>
        <taxon>Tylenchomorpha</taxon>
        <taxon>Sphaerularioidea</taxon>
        <taxon>Anguinidae</taxon>
        <taxon>Anguininae</taxon>
        <taxon>Ditylenchus</taxon>
    </lineage>
</organism>
<keyword evidence="2 3" id="KW-0040">ANK repeat</keyword>
<dbReference type="Gene3D" id="1.25.40.20">
    <property type="entry name" value="Ankyrin repeat-containing domain"/>
    <property type="match status" value="2"/>
</dbReference>
<dbReference type="Pfam" id="PF00023">
    <property type="entry name" value="Ank"/>
    <property type="match status" value="3"/>
</dbReference>
<dbReference type="PANTHER" id="PTHR24198">
    <property type="entry name" value="ANKYRIN REPEAT AND PROTEIN KINASE DOMAIN-CONTAINING PROTEIN"/>
    <property type="match status" value="1"/>
</dbReference>
<feature type="repeat" description="ANK" evidence="3">
    <location>
        <begin position="282"/>
        <end position="314"/>
    </location>
</feature>
<dbReference type="PANTHER" id="PTHR24198:SF165">
    <property type="entry name" value="ANKYRIN REPEAT-CONTAINING PROTEIN-RELATED"/>
    <property type="match status" value="1"/>
</dbReference>
<dbReference type="Proteomes" id="UP000887574">
    <property type="component" value="Unplaced"/>
</dbReference>
<dbReference type="PROSITE" id="PS50088">
    <property type="entry name" value="ANK_REPEAT"/>
    <property type="match status" value="7"/>
</dbReference>
<protein>
    <submittedName>
        <fullName evidence="6">Uncharacterized protein</fullName>
    </submittedName>
</protein>
<accession>A0A915EPT8</accession>
<keyword evidence="5" id="KW-1185">Reference proteome</keyword>
<name>A0A915EPT8_9BILA</name>
<feature type="compositionally biased region" description="Polar residues" evidence="4">
    <location>
        <begin position="1"/>
        <end position="27"/>
    </location>
</feature>
<keyword evidence="1" id="KW-0677">Repeat</keyword>
<dbReference type="WBParaSite" id="jg9112">
    <property type="protein sequence ID" value="jg9112"/>
    <property type="gene ID" value="jg9112"/>
</dbReference>
<feature type="region of interest" description="Disordered" evidence="4">
    <location>
        <begin position="1"/>
        <end position="30"/>
    </location>
</feature>
<dbReference type="InterPro" id="IPR036770">
    <property type="entry name" value="Ankyrin_rpt-contain_sf"/>
</dbReference>
<feature type="repeat" description="ANK" evidence="3">
    <location>
        <begin position="132"/>
        <end position="164"/>
    </location>
</feature>
<evidence type="ECO:0000256" key="1">
    <source>
        <dbReference type="ARBA" id="ARBA00022737"/>
    </source>
</evidence>
<feature type="repeat" description="ANK" evidence="3">
    <location>
        <begin position="165"/>
        <end position="197"/>
    </location>
</feature>
<feature type="repeat" description="ANK" evidence="3">
    <location>
        <begin position="99"/>
        <end position="131"/>
    </location>
</feature>
<evidence type="ECO:0000313" key="6">
    <source>
        <dbReference type="WBParaSite" id="jg9112"/>
    </source>
</evidence>
<dbReference type="Pfam" id="PF12796">
    <property type="entry name" value="Ank_2"/>
    <property type="match status" value="2"/>
</dbReference>
<proteinExistence type="predicted"/>
<evidence type="ECO:0000256" key="4">
    <source>
        <dbReference type="SAM" id="MobiDB-lite"/>
    </source>
</evidence>
<evidence type="ECO:0000313" key="5">
    <source>
        <dbReference type="Proteomes" id="UP000887574"/>
    </source>
</evidence>
<feature type="repeat" description="ANK" evidence="3">
    <location>
        <begin position="66"/>
        <end position="98"/>
    </location>
</feature>
<dbReference type="PROSITE" id="PS50297">
    <property type="entry name" value="ANK_REP_REGION"/>
    <property type="match status" value="6"/>
</dbReference>
<dbReference type="SMART" id="SM00248">
    <property type="entry name" value="ANK"/>
    <property type="match status" value="9"/>
</dbReference>
<evidence type="ECO:0000256" key="2">
    <source>
        <dbReference type="ARBA" id="ARBA00023043"/>
    </source>
</evidence>
<reference evidence="6" key="1">
    <citation type="submission" date="2022-11" db="UniProtKB">
        <authorList>
            <consortium name="WormBaseParasite"/>
        </authorList>
    </citation>
    <scope>IDENTIFICATION</scope>
</reference>
<feature type="repeat" description="ANK" evidence="3">
    <location>
        <begin position="315"/>
        <end position="347"/>
    </location>
</feature>
<dbReference type="PRINTS" id="PR01415">
    <property type="entry name" value="ANKYRIN"/>
</dbReference>
<evidence type="ECO:0000256" key="3">
    <source>
        <dbReference type="PROSITE-ProRule" id="PRU00023"/>
    </source>
</evidence>